<evidence type="ECO:0000313" key="3">
    <source>
        <dbReference type="EMBL" id="RAI04510.1"/>
    </source>
</evidence>
<comment type="caution">
    <text evidence="3">The sequence shown here is derived from an EMBL/GenBank/DDBJ whole genome shotgun (WGS) entry which is preliminary data.</text>
</comment>
<dbReference type="EMBL" id="QHHQ01000001">
    <property type="protein sequence ID" value="RAI04510.1"/>
    <property type="molecule type" value="Genomic_DNA"/>
</dbReference>
<organism evidence="3 4">
    <name type="scientific">Acuticoccus sediminis</name>
    <dbReference type="NCBI Taxonomy" id="2184697"/>
    <lineage>
        <taxon>Bacteria</taxon>
        <taxon>Pseudomonadati</taxon>
        <taxon>Pseudomonadota</taxon>
        <taxon>Alphaproteobacteria</taxon>
        <taxon>Hyphomicrobiales</taxon>
        <taxon>Amorphaceae</taxon>
        <taxon>Acuticoccus</taxon>
    </lineage>
</organism>
<reference evidence="3 4" key="1">
    <citation type="submission" date="2018-05" db="EMBL/GenBank/DDBJ databases">
        <title>Acuticoccus sediminis sp. nov., isolated from deep-sea sediment of Indian Ocean.</title>
        <authorList>
            <person name="Liu X."/>
            <person name="Lai Q."/>
            <person name="Du Y."/>
            <person name="Sun F."/>
            <person name="Zhang X."/>
            <person name="Wang S."/>
            <person name="Shao Z."/>
        </authorList>
    </citation>
    <scope>NUCLEOTIDE SEQUENCE [LARGE SCALE GENOMIC DNA]</scope>
    <source>
        <strain evidence="3 4">PTG4-2</strain>
    </source>
</reference>
<dbReference type="Proteomes" id="UP000249590">
    <property type="component" value="Unassembled WGS sequence"/>
</dbReference>
<dbReference type="AlphaFoldDB" id="A0A8B2P0K0"/>
<protein>
    <submittedName>
        <fullName evidence="3">Polyisoprenoid-binding protein</fullName>
    </submittedName>
</protein>
<dbReference type="Gene3D" id="2.40.128.110">
    <property type="entry name" value="Lipid/polyisoprenoid-binding, YceI-like"/>
    <property type="match status" value="1"/>
</dbReference>
<dbReference type="InterPro" id="IPR007372">
    <property type="entry name" value="Lipid/polyisoprenoid-bd_YceI"/>
</dbReference>
<name>A0A8B2P0K0_9HYPH</name>
<evidence type="ECO:0000259" key="2">
    <source>
        <dbReference type="SMART" id="SM00867"/>
    </source>
</evidence>
<dbReference type="PANTHER" id="PTHR34406:SF1">
    <property type="entry name" value="PROTEIN YCEI"/>
    <property type="match status" value="1"/>
</dbReference>
<evidence type="ECO:0000313" key="4">
    <source>
        <dbReference type="Proteomes" id="UP000249590"/>
    </source>
</evidence>
<gene>
    <name evidence="3" type="ORF">DLJ53_04365</name>
</gene>
<dbReference type="SUPFAM" id="SSF101874">
    <property type="entry name" value="YceI-like"/>
    <property type="match status" value="1"/>
</dbReference>
<keyword evidence="4" id="KW-1185">Reference proteome</keyword>
<dbReference type="OrthoDB" id="9811006at2"/>
<feature type="chain" id="PRO_5032726181" evidence="1">
    <location>
        <begin position="21"/>
        <end position="201"/>
    </location>
</feature>
<keyword evidence="1" id="KW-0732">Signal</keyword>
<feature type="signal peptide" evidence="1">
    <location>
        <begin position="1"/>
        <end position="20"/>
    </location>
</feature>
<feature type="domain" description="Lipid/polyisoprenoid-binding YceI-like" evidence="2">
    <location>
        <begin position="29"/>
        <end position="198"/>
    </location>
</feature>
<accession>A0A8B2P0K0</accession>
<proteinExistence type="predicted"/>
<dbReference type="PANTHER" id="PTHR34406">
    <property type="entry name" value="PROTEIN YCEI"/>
    <property type="match status" value="1"/>
</dbReference>
<dbReference type="Pfam" id="PF04264">
    <property type="entry name" value="YceI"/>
    <property type="match status" value="1"/>
</dbReference>
<sequence>MLAAAATSLALVLPVLPASAQSLDIPSGTYKNDPTHSSIVWKVTHLGFSTYTGMFAREGISATVELDAEDVSKSKLTVTLAGDQVRTLHPGDKDFDAEIASPMFMNTVEFPEVTFTSTSIEVTGDNTAEITGDLTIAGQTHPLTLHTTLNQAGEHPMAGMPAFGISATGTLLRSEYGNEGLLGPVSDEVSLEIQAEFLPAQ</sequence>
<dbReference type="SMART" id="SM00867">
    <property type="entry name" value="YceI"/>
    <property type="match status" value="1"/>
</dbReference>
<evidence type="ECO:0000256" key="1">
    <source>
        <dbReference type="SAM" id="SignalP"/>
    </source>
</evidence>
<dbReference type="InterPro" id="IPR036761">
    <property type="entry name" value="TTHA0802/YceI-like_sf"/>
</dbReference>